<dbReference type="Pfam" id="PF04434">
    <property type="entry name" value="SWIM"/>
    <property type="match status" value="1"/>
</dbReference>
<evidence type="ECO:0000313" key="3">
    <source>
        <dbReference type="EMBL" id="PJE96248.1"/>
    </source>
</evidence>
<comment type="caution">
    <text evidence="3">The sequence shown here is derived from an EMBL/GenBank/DDBJ whole genome shotgun (WGS) entry which is preliminary data.</text>
</comment>
<evidence type="ECO:0000313" key="4">
    <source>
        <dbReference type="Proteomes" id="UP000230407"/>
    </source>
</evidence>
<dbReference type="InterPro" id="IPR007527">
    <property type="entry name" value="Znf_SWIM"/>
</dbReference>
<feature type="domain" description="SWIM-type" evidence="2">
    <location>
        <begin position="40"/>
        <end position="77"/>
    </location>
</feature>
<keyword evidence="1" id="KW-0862">Zinc</keyword>
<gene>
    <name evidence="3" type="ORF">CUT44_20105</name>
</gene>
<name>A0A2M8LWA3_9ACTN</name>
<accession>A0A2M8LWA3</accession>
<keyword evidence="4" id="KW-1185">Reference proteome</keyword>
<dbReference type="PROSITE" id="PS50966">
    <property type="entry name" value="ZF_SWIM"/>
    <property type="match status" value="1"/>
</dbReference>
<dbReference type="EMBL" id="PGGW01000060">
    <property type="protein sequence ID" value="PJE96248.1"/>
    <property type="molecule type" value="Genomic_DNA"/>
</dbReference>
<proteinExistence type="predicted"/>
<sequence>MYELAGPRSFERGRGYLDAVDGLAVHRRTVTATVHGTTPYRVTLRPARSGLDGRCDCPHGQDGFFCKHCVAVGLLLLECGEDLAALRARTADRARALETWLDSLDRARLLDLVREQLAADPEFERRLELRAALEGATREDRGPGPGRTDPAAVRTHVLRLLDTRPFEQYGFVDRRDAAGYAARAAEAARALCALADTPLAGEAATLAREAITVLGEAAERVDDSDGELTGVADALAEAHLAACRAARPDPDDLADWLVTHRLGDTGHLPYLDPADYRDVLGPDGWTALVRRARTARRGNPSGWAEKDLLEQLLRAEGSVDALIGELAADLAPDGHTHLLVAEELDAAGRHDDALAWAERGLAERAVDGADGVVNGAVDRAGEQTGEPYPASPPLVEYLVRRHRDAGRHADVLRVLREHLRSWRSPGAYRRLRDAAREAGRWGQEERDAARALLAGTPALVDALLDDGDADAALAAAPGCGASADQWVRAADAVRDRRPADALAVYRRALAPLVGRTGDAVYGRMTELLLSARACHRALGTEEEFAGQFAGLRAGQRRKRKLMRMLDEAGL</sequence>
<protein>
    <recommendedName>
        <fullName evidence="2">SWIM-type domain-containing protein</fullName>
    </recommendedName>
</protein>
<evidence type="ECO:0000256" key="1">
    <source>
        <dbReference type="PROSITE-ProRule" id="PRU00325"/>
    </source>
</evidence>
<dbReference type="Proteomes" id="UP000230407">
    <property type="component" value="Unassembled WGS sequence"/>
</dbReference>
<organism evidence="3 4">
    <name type="scientific">Streptomyces carminius</name>
    <dbReference type="NCBI Taxonomy" id="2665496"/>
    <lineage>
        <taxon>Bacteria</taxon>
        <taxon>Bacillati</taxon>
        <taxon>Actinomycetota</taxon>
        <taxon>Actinomycetes</taxon>
        <taxon>Kitasatosporales</taxon>
        <taxon>Streptomycetaceae</taxon>
        <taxon>Streptomyces</taxon>
    </lineage>
</organism>
<keyword evidence="1" id="KW-0863">Zinc-finger</keyword>
<reference evidence="3 4" key="1">
    <citation type="submission" date="2017-11" db="EMBL/GenBank/DDBJ databases">
        <title>Streptomyces carmine sp. nov., a novel actinomycete isolated from Sophora alopecuroides in Xinjiang, China.</title>
        <authorList>
            <person name="Wang Y."/>
            <person name="Luo X."/>
            <person name="Wan C."/>
            <person name="Zhang L."/>
        </authorList>
    </citation>
    <scope>NUCLEOTIDE SEQUENCE [LARGE SCALE GENOMIC DNA]</scope>
    <source>
        <strain evidence="3 4">TRM SA0054</strain>
    </source>
</reference>
<keyword evidence="1" id="KW-0479">Metal-binding</keyword>
<dbReference type="AlphaFoldDB" id="A0A2M8LWA3"/>
<evidence type="ECO:0000259" key="2">
    <source>
        <dbReference type="PROSITE" id="PS50966"/>
    </source>
</evidence>
<dbReference type="GO" id="GO:0008270">
    <property type="term" value="F:zinc ion binding"/>
    <property type="evidence" value="ECO:0007669"/>
    <property type="project" value="UniProtKB-KW"/>
</dbReference>